<protein>
    <recommendedName>
        <fullName evidence="1">HTH cro/C1-type domain-containing protein</fullName>
    </recommendedName>
</protein>
<dbReference type="Pfam" id="PF21259">
    <property type="entry name" value="Rgg_C"/>
    <property type="match status" value="1"/>
</dbReference>
<dbReference type="RefSeq" id="WP_087642222.1">
    <property type="nucleotide sequence ID" value="NZ_CP147246.1"/>
</dbReference>
<evidence type="ECO:0000313" key="4">
    <source>
        <dbReference type="Proteomes" id="UP000196151"/>
    </source>
</evidence>
<gene>
    <name evidence="3" type="ORF">A5889_002518</name>
    <name evidence="2" type="ORF">A5889_003199</name>
</gene>
<dbReference type="SMART" id="SM00530">
    <property type="entry name" value="HTH_XRE"/>
    <property type="match status" value="1"/>
</dbReference>
<dbReference type="OrthoDB" id="2360592at2"/>
<dbReference type="InterPro" id="IPR010982">
    <property type="entry name" value="Lambda_DNA-bd_dom_sf"/>
</dbReference>
<reference evidence="2" key="1">
    <citation type="submission" date="2017-05" db="EMBL/GenBank/DDBJ databases">
        <title>The Genome Sequence of Enterococcus sp. 9D6_DIV0238.</title>
        <authorList>
            <consortium name="The Broad Institute Genomics Platform"/>
            <consortium name="The Broad Institute Genomic Center for Infectious Diseases"/>
            <person name="Earl A."/>
            <person name="Manson A."/>
            <person name="Schwartman J."/>
            <person name="Gilmore M."/>
            <person name="Abouelleil A."/>
            <person name="Cao P."/>
            <person name="Chapman S."/>
            <person name="Cusick C."/>
            <person name="Shea T."/>
            <person name="Young S."/>
            <person name="Neafsey D."/>
            <person name="Nusbaum C."/>
            <person name="Birren B."/>
        </authorList>
    </citation>
    <scope>NUCLEOTIDE SEQUENCE [LARGE SCALE GENOMIC DNA]</scope>
    <source>
        <strain evidence="2">9D6_DIV0238</strain>
    </source>
</reference>
<evidence type="ECO:0000313" key="2">
    <source>
        <dbReference type="EMBL" id="OUZ28444.1"/>
    </source>
</evidence>
<dbReference type="InterPro" id="IPR011990">
    <property type="entry name" value="TPR-like_helical_dom_sf"/>
</dbReference>
<organism evidence="2">
    <name type="scientific">Candidatus Enterococcus dunnyi</name>
    <dbReference type="NCBI Taxonomy" id="1834192"/>
    <lineage>
        <taxon>Bacteria</taxon>
        <taxon>Bacillati</taxon>
        <taxon>Bacillota</taxon>
        <taxon>Bacilli</taxon>
        <taxon>Lactobacillales</taxon>
        <taxon>Enterococcaceae</taxon>
        <taxon>Enterococcus</taxon>
    </lineage>
</organism>
<accession>A0A200ITY6</accession>
<feature type="domain" description="HTH cro/C1-type" evidence="1">
    <location>
        <begin position="8"/>
        <end position="61"/>
    </location>
</feature>
<dbReference type="Gene3D" id="1.25.40.10">
    <property type="entry name" value="Tetratricopeptide repeat domain"/>
    <property type="match status" value="1"/>
</dbReference>
<dbReference type="InterPro" id="IPR053163">
    <property type="entry name" value="HTH-type_regulator_Rgg"/>
</dbReference>
<dbReference type="PROSITE" id="PS50943">
    <property type="entry name" value="HTH_CROC1"/>
    <property type="match status" value="1"/>
</dbReference>
<name>A0A200ITY6_9ENTE</name>
<keyword evidence="4" id="KW-1185">Reference proteome</keyword>
<dbReference type="EMBL" id="CP147246">
    <property type="protein sequence ID" value="WYJ94976.1"/>
    <property type="molecule type" value="Genomic_DNA"/>
</dbReference>
<dbReference type="PANTHER" id="PTHR37038">
    <property type="entry name" value="TRANSCRIPTIONAL REGULATOR-RELATED"/>
    <property type="match status" value="1"/>
</dbReference>
<dbReference type="AlphaFoldDB" id="A0A200ITY6"/>
<dbReference type="CDD" id="cd00093">
    <property type="entry name" value="HTH_XRE"/>
    <property type="match status" value="1"/>
</dbReference>
<reference evidence="3" key="2">
    <citation type="submission" date="2017-05" db="EMBL/GenBank/DDBJ databases">
        <authorList>
            <consortium name="The Broad Institute Genomics Platform"/>
            <consortium name="The Broad Institute Genomic Center for Infectious Diseases"/>
            <person name="Earl A."/>
            <person name="Manson A."/>
            <person name="Schwartman J."/>
            <person name="Gilmore M."/>
            <person name="Abouelleil A."/>
            <person name="Cao P."/>
            <person name="Chapman S."/>
            <person name="Cusick C."/>
            <person name="Shea T."/>
            <person name="Young S."/>
            <person name="Neafsey D."/>
            <person name="Nusbaum C."/>
            <person name="Birren B."/>
        </authorList>
    </citation>
    <scope>NUCLEOTIDE SEQUENCE</scope>
    <source>
        <strain evidence="3">9D6_DIV0238</strain>
    </source>
</reference>
<dbReference type="SUPFAM" id="SSF47413">
    <property type="entry name" value="lambda repressor-like DNA-binding domains"/>
    <property type="match status" value="1"/>
</dbReference>
<evidence type="ECO:0000259" key="1">
    <source>
        <dbReference type="PROSITE" id="PS50943"/>
    </source>
</evidence>
<dbReference type="EMBL" id="NIBQ01000004">
    <property type="protein sequence ID" value="OUZ28444.1"/>
    <property type="molecule type" value="Genomic_DNA"/>
</dbReference>
<dbReference type="InterPro" id="IPR010057">
    <property type="entry name" value="Transcription_activator_Rgg_C"/>
</dbReference>
<evidence type="ECO:0000313" key="3">
    <source>
        <dbReference type="EMBL" id="WYJ94976.1"/>
    </source>
</evidence>
<dbReference type="Proteomes" id="UP000196151">
    <property type="component" value="Chromosome"/>
</dbReference>
<reference evidence="3" key="3">
    <citation type="submission" date="2024-03" db="EMBL/GenBank/DDBJ databases">
        <title>The Genome Sequence of Enterococcus sp. DIV0238c.</title>
        <authorList>
            <consortium name="The Broad Institute Genomics Platform"/>
            <consortium name="The Broad Institute Microbial Omics Core"/>
            <consortium name="The Broad Institute Genomic Center for Infectious Diseases"/>
            <person name="Earl A."/>
            <person name="Manson A."/>
            <person name="Gilmore M."/>
            <person name="Schwartman J."/>
            <person name="Shea T."/>
            <person name="Abouelleil A."/>
            <person name="Cao P."/>
            <person name="Chapman S."/>
            <person name="Cusick C."/>
            <person name="Young S."/>
            <person name="Neafsey D."/>
            <person name="Nusbaum C."/>
            <person name="Birren B."/>
        </authorList>
    </citation>
    <scope>NUCLEOTIDE SEQUENCE</scope>
    <source>
        <strain evidence="3">9D6_DIV0238</strain>
    </source>
</reference>
<dbReference type="InterPro" id="IPR001387">
    <property type="entry name" value="Cro/C1-type_HTH"/>
</dbReference>
<dbReference type="GO" id="GO:0003677">
    <property type="term" value="F:DNA binding"/>
    <property type="evidence" value="ECO:0007669"/>
    <property type="project" value="InterPro"/>
</dbReference>
<dbReference type="NCBIfam" id="TIGR01716">
    <property type="entry name" value="RGG_Cterm"/>
    <property type="match status" value="1"/>
</dbReference>
<proteinExistence type="predicted"/>
<sequence length="290" mass="33897">MNNYGSLIKKIRIEKGLSQKNVYSGIMTRQTYYLIESNVSMPSFDKFLLILEKLFLSVEEFLNLLDPEYFPAENQLYYELSHAVFKKDKAYLETLKQLADQRYQTTKNEKYYHLFLITQAMLQINFTNEETPQNPSLQQLMSPIKNYLIGVDKWYLYELKLLNNSLYCFSPSEAIALGTLVTDKIDPLNQIETLQDTKLRIYLNLSSLCLNYKDYQHAMDFSKLAIANAQSDYRLFEMLIARLNHAIAHSADTSKQLTPEIAKYLDILETLDYCKIVEDYQSILQSNQIN</sequence>
<dbReference type="Pfam" id="PF01381">
    <property type="entry name" value="HTH_3"/>
    <property type="match status" value="1"/>
</dbReference>